<dbReference type="AlphaFoldDB" id="A0A0L7KQK8"/>
<dbReference type="GO" id="GO:0004519">
    <property type="term" value="F:endonuclease activity"/>
    <property type="evidence" value="ECO:0007669"/>
    <property type="project" value="UniProtKB-KW"/>
</dbReference>
<keyword evidence="4" id="KW-0378">Hydrolase</keyword>
<keyword evidence="3" id="KW-0540">Nuclease</keyword>
<dbReference type="InterPro" id="IPR021109">
    <property type="entry name" value="Peptidase_aspartic_dom_sf"/>
</dbReference>
<keyword evidence="1" id="KW-0808">Transferase</keyword>
<feature type="non-terminal residue" evidence="6">
    <location>
        <position position="573"/>
    </location>
</feature>
<organism evidence="6 7">
    <name type="scientific">Operophtera brumata</name>
    <name type="common">Winter moth</name>
    <name type="synonym">Phalaena brumata</name>
    <dbReference type="NCBI Taxonomy" id="104452"/>
    <lineage>
        <taxon>Eukaryota</taxon>
        <taxon>Metazoa</taxon>
        <taxon>Ecdysozoa</taxon>
        <taxon>Arthropoda</taxon>
        <taxon>Hexapoda</taxon>
        <taxon>Insecta</taxon>
        <taxon>Pterygota</taxon>
        <taxon>Neoptera</taxon>
        <taxon>Endopterygota</taxon>
        <taxon>Lepidoptera</taxon>
        <taxon>Glossata</taxon>
        <taxon>Ditrysia</taxon>
        <taxon>Geometroidea</taxon>
        <taxon>Geometridae</taxon>
        <taxon>Larentiinae</taxon>
        <taxon>Operophtera</taxon>
    </lineage>
</organism>
<dbReference type="EMBL" id="JTDY01007242">
    <property type="protein sequence ID" value="KOB65351.1"/>
    <property type="molecule type" value="Genomic_DNA"/>
</dbReference>
<feature type="compositionally biased region" description="Low complexity" evidence="5">
    <location>
        <begin position="87"/>
        <end position="103"/>
    </location>
</feature>
<accession>A0A0L7KQK8</accession>
<evidence type="ECO:0000313" key="7">
    <source>
        <dbReference type="Proteomes" id="UP000037510"/>
    </source>
</evidence>
<dbReference type="GO" id="GO:0016779">
    <property type="term" value="F:nucleotidyltransferase activity"/>
    <property type="evidence" value="ECO:0007669"/>
    <property type="project" value="UniProtKB-KW"/>
</dbReference>
<comment type="caution">
    <text evidence="6">The sequence shown here is derived from an EMBL/GenBank/DDBJ whole genome shotgun (WGS) entry which is preliminary data.</text>
</comment>
<evidence type="ECO:0000256" key="4">
    <source>
        <dbReference type="ARBA" id="ARBA00022759"/>
    </source>
</evidence>
<keyword evidence="2" id="KW-0548">Nucleotidyltransferase</keyword>
<dbReference type="Gene3D" id="2.40.70.10">
    <property type="entry name" value="Acid Proteases"/>
    <property type="match status" value="1"/>
</dbReference>
<dbReference type="SUPFAM" id="SSF56672">
    <property type="entry name" value="DNA/RNA polymerases"/>
    <property type="match status" value="1"/>
</dbReference>
<dbReference type="STRING" id="104452.A0A0L7KQK8"/>
<evidence type="ECO:0000256" key="2">
    <source>
        <dbReference type="ARBA" id="ARBA00022695"/>
    </source>
</evidence>
<dbReference type="PANTHER" id="PTHR37984">
    <property type="entry name" value="PROTEIN CBG26694"/>
    <property type="match status" value="1"/>
</dbReference>
<evidence type="ECO:0000256" key="3">
    <source>
        <dbReference type="ARBA" id="ARBA00022722"/>
    </source>
</evidence>
<protein>
    <submittedName>
        <fullName evidence="6">Uncharacterized protein</fullName>
    </submittedName>
</protein>
<dbReference type="PANTHER" id="PTHR37984:SF5">
    <property type="entry name" value="PROTEIN NYNRIN-LIKE"/>
    <property type="match status" value="1"/>
</dbReference>
<feature type="region of interest" description="Disordered" evidence="5">
    <location>
        <begin position="75"/>
        <end position="103"/>
    </location>
</feature>
<evidence type="ECO:0000256" key="5">
    <source>
        <dbReference type="SAM" id="MobiDB-lite"/>
    </source>
</evidence>
<dbReference type="InterPro" id="IPR043502">
    <property type="entry name" value="DNA/RNA_pol_sf"/>
</dbReference>
<gene>
    <name evidence="6" type="ORF">OBRU01_22859</name>
</gene>
<dbReference type="Proteomes" id="UP000037510">
    <property type="component" value="Unassembled WGS sequence"/>
</dbReference>
<keyword evidence="4" id="KW-0255">Endonuclease</keyword>
<proteinExistence type="predicted"/>
<dbReference type="GO" id="GO:0071897">
    <property type="term" value="P:DNA biosynthetic process"/>
    <property type="evidence" value="ECO:0007669"/>
    <property type="project" value="UniProtKB-ARBA"/>
</dbReference>
<reference evidence="6 7" key="1">
    <citation type="journal article" date="2015" name="Genome Biol. Evol.">
        <title>The genome of winter moth (Operophtera brumata) provides a genomic perspective on sexual dimorphism and phenology.</title>
        <authorList>
            <person name="Derks M.F."/>
            <person name="Smit S."/>
            <person name="Salis L."/>
            <person name="Schijlen E."/>
            <person name="Bossers A."/>
            <person name="Mateman C."/>
            <person name="Pijl A.S."/>
            <person name="de Ridder D."/>
            <person name="Groenen M.A."/>
            <person name="Visser M.E."/>
            <person name="Megens H.J."/>
        </authorList>
    </citation>
    <scope>NUCLEOTIDE SEQUENCE [LARGE SCALE GENOMIC DNA]</scope>
    <source>
        <strain evidence="6">WM2013NL</strain>
        <tissue evidence="6">Head and thorax</tissue>
    </source>
</reference>
<sequence>MCDLCSPAHPETKTFDELVKLVTDHLEPQRSEIAERHAAERHAEVSGATAAAASSAAATGDGSAAAGEGLHQANVRRWSGGGGGRGAAARPGQRGGEAAAAPRNAADSTASCWRCGKSHRPDKCRFAQYNCDECGVRGHLKVMCKTRRDGGARQNYVSDDEGEDFFNIQVDGTGDRPYVIMVLVDQESVEFEVDTGSRISTISENFYRRHFSKKVIQPNYLHLRSYVGSKMESLGLIDVDLVLGNVSAPGCQLHVIRNGGRPLLGREWVRALRIKSITIDTYAISDHVSDPFVNRLTTEFPEGFSEKLGTCKKTVMLHVTDEKPVYVRARVVPLALSSRVEHELEGEGTIYRVESSDYGTPIVPLIKECGDTRICRDYEITVISKLKRDPYLLPWIEERFATLNGDNTDLRPDPKKPEAICDAPRPNDVTHLKSLLGLPNYYGEFITNLLKKGVSWVRWSPTFVMSIDNGPADAMSRLPLRCERPLTEPVSYVDLVRKMMPDYCRITDYAPAVALLGRRLRGRLNALRPDVAAVMSTAQQRQVTNKGGQNRDIGVGDSVLVRGYSIMGRNGLM</sequence>
<name>A0A0L7KQK8_OPEBR</name>
<keyword evidence="7" id="KW-1185">Reference proteome</keyword>
<dbReference type="InterPro" id="IPR050951">
    <property type="entry name" value="Retrovirus_Pol_polyprotein"/>
</dbReference>
<evidence type="ECO:0000256" key="1">
    <source>
        <dbReference type="ARBA" id="ARBA00022679"/>
    </source>
</evidence>
<evidence type="ECO:0000313" key="6">
    <source>
        <dbReference type="EMBL" id="KOB65351.1"/>
    </source>
</evidence>
<dbReference type="SUPFAM" id="SSF50630">
    <property type="entry name" value="Acid proteases"/>
    <property type="match status" value="1"/>
</dbReference>